<evidence type="ECO:0000313" key="3">
    <source>
        <dbReference type="Proteomes" id="UP000765509"/>
    </source>
</evidence>
<keyword evidence="3" id="KW-1185">Reference proteome</keyword>
<reference evidence="2" key="1">
    <citation type="submission" date="2021-03" db="EMBL/GenBank/DDBJ databases">
        <title>Draft genome sequence of rust myrtle Austropuccinia psidii MF-1, a brazilian biotype.</title>
        <authorList>
            <person name="Quecine M.C."/>
            <person name="Pachon D.M.R."/>
            <person name="Bonatelli M.L."/>
            <person name="Correr F.H."/>
            <person name="Franceschini L.M."/>
            <person name="Leite T.F."/>
            <person name="Margarido G.R.A."/>
            <person name="Almeida C.A."/>
            <person name="Ferrarezi J.A."/>
            <person name="Labate C.A."/>
        </authorList>
    </citation>
    <scope>NUCLEOTIDE SEQUENCE</scope>
    <source>
        <strain evidence="2">MF-1</strain>
    </source>
</reference>
<evidence type="ECO:0000313" key="2">
    <source>
        <dbReference type="EMBL" id="MBW0463455.1"/>
    </source>
</evidence>
<feature type="compositionally biased region" description="Polar residues" evidence="1">
    <location>
        <begin position="101"/>
        <end position="111"/>
    </location>
</feature>
<organism evidence="2 3">
    <name type="scientific">Austropuccinia psidii MF-1</name>
    <dbReference type="NCBI Taxonomy" id="1389203"/>
    <lineage>
        <taxon>Eukaryota</taxon>
        <taxon>Fungi</taxon>
        <taxon>Dikarya</taxon>
        <taxon>Basidiomycota</taxon>
        <taxon>Pucciniomycotina</taxon>
        <taxon>Pucciniomycetes</taxon>
        <taxon>Pucciniales</taxon>
        <taxon>Sphaerophragmiaceae</taxon>
        <taxon>Austropuccinia</taxon>
    </lineage>
</organism>
<feature type="region of interest" description="Disordered" evidence="1">
    <location>
        <begin position="1"/>
        <end position="32"/>
    </location>
</feature>
<comment type="caution">
    <text evidence="2">The sequence shown here is derived from an EMBL/GenBank/DDBJ whole genome shotgun (WGS) entry which is preliminary data.</text>
</comment>
<feature type="region of interest" description="Disordered" evidence="1">
    <location>
        <begin position="84"/>
        <end position="111"/>
    </location>
</feature>
<gene>
    <name evidence="2" type="ORF">O181_003170</name>
</gene>
<sequence length="111" mass="12574">MSPRPYPASLASLVNPQSHKPPGQYLKSGPGGHLAFQGPRAYPLSLGWFGNKWHIWAIKAPFGPISMRQRREDQWAHLSLFWPKAQETKNDQNPKEPQIGPRTQDTQIGHK</sequence>
<dbReference type="AlphaFoldDB" id="A0A9Q3BEG2"/>
<evidence type="ECO:0000256" key="1">
    <source>
        <dbReference type="SAM" id="MobiDB-lite"/>
    </source>
</evidence>
<dbReference type="Proteomes" id="UP000765509">
    <property type="component" value="Unassembled WGS sequence"/>
</dbReference>
<dbReference type="EMBL" id="AVOT02000555">
    <property type="protein sequence ID" value="MBW0463455.1"/>
    <property type="molecule type" value="Genomic_DNA"/>
</dbReference>
<protein>
    <submittedName>
        <fullName evidence="2">Uncharacterized protein</fullName>
    </submittedName>
</protein>
<proteinExistence type="predicted"/>
<accession>A0A9Q3BEG2</accession>
<name>A0A9Q3BEG2_9BASI</name>